<keyword evidence="1" id="KW-0175">Coiled coil</keyword>
<gene>
    <name evidence="2" type="ORF">VOLCADRAFT_95852</name>
</gene>
<reference evidence="2 3" key="1">
    <citation type="journal article" date="2010" name="Science">
        <title>Genomic analysis of organismal complexity in the multicellular green alga Volvox carteri.</title>
        <authorList>
            <person name="Prochnik S.E."/>
            <person name="Umen J."/>
            <person name="Nedelcu A.M."/>
            <person name="Hallmann A."/>
            <person name="Miller S.M."/>
            <person name="Nishii I."/>
            <person name="Ferris P."/>
            <person name="Kuo A."/>
            <person name="Mitros T."/>
            <person name="Fritz-Laylin L.K."/>
            <person name="Hellsten U."/>
            <person name="Chapman J."/>
            <person name="Simakov O."/>
            <person name="Rensing S.A."/>
            <person name="Terry A."/>
            <person name="Pangilinan J."/>
            <person name="Kapitonov V."/>
            <person name="Jurka J."/>
            <person name="Salamov A."/>
            <person name="Shapiro H."/>
            <person name="Schmutz J."/>
            <person name="Grimwood J."/>
            <person name="Lindquist E."/>
            <person name="Lucas S."/>
            <person name="Grigoriev I.V."/>
            <person name="Schmitt R."/>
            <person name="Kirk D."/>
            <person name="Rokhsar D.S."/>
        </authorList>
    </citation>
    <scope>NUCLEOTIDE SEQUENCE [LARGE SCALE GENOMIC DNA]</scope>
    <source>
        <strain evidence="3">f. Nagariensis / Eve</strain>
    </source>
</reference>
<proteinExistence type="predicted"/>
<dbReference type="KEGG" id="vcn:VOLCADRAFT_95852"/>
<dbReference type="EMBL" id="GL378368">
    <property type="protein sequence ID" value="EFJ43992.1"/>
    <property type="molecule type" value="Genomic_DNA"/>
</dbReference>
<keyword evidence="3" id="KW-1185">Reference proteome</keyword>
<evidence type="ECO:0000313" key="2">
    <source>
        <dbReference type="EMBL" id="EFJ43992.1"/>
    </source>
</evidence>
<dbReference type="GeneID" id="9621806"/>
<feature type="coiled-coil region" evidence="1">
    <location>
        <begin position="138"/>
        <end position="165"/>
    </location>
</feature>
<name>D8U8J6_VOLCA</name>
<organism evidence="3">
    <name type="scientific">Volvox carteri f. nagariensis</name>
    <dbReference type="NCBI Taxonomy" id="3068"/>
    <lineage>
        <taxon>Eukaryota</taxon>
        <taxon>Viridiplantae</taxon>
        <taxon>Chlorophyta</taxon>
        <taxon>core chlorophytes</taxon>
        <taxon>Chlorophyceae</taxon>
        <taxon>CS clade</taxon>
        <taxon>Chlamydomonadales</taxon>
        <taxon>Volvocaceae</taxon>
        <taxon>Volvox</taxon>
    </lineage>
</organism>
<dbReference type="Proteomes" id="UP000001058">
    <property type="component" value="Unassembled WGS sequence"/>
</dbReference>
<dbReference type="AlphaFoldDB" id="D8U8J6"/>
<accession>D8U8J6</accession>
<evidence type="ECO:0000256" key="1">
    <source>
        <dbReference type="SAM" id="Coils"/>
    </source>
</evidence>
<protein>
    <submittedName>
        <fullName evidence="2">Uncharacterized protein</fullName>
    </submittedName>
</protein>
<sequence>MMQHTLTPKVDARERMAALLAWHTTQELHRVEPMMRELSTLRHAGLDVVRGSRRTNPSQFRVVRRMVFTATFDDLAAGLELIHSHGSKPALGFDTWTSEGDVCASLAAVQAELACLHNENNMLWNKLVDVTVATAAEKAALKSEYAALESKYKELESKYEALKPENVLHPRTAQQVLRLGVLGCPVPACEWCCARCPIMHLKEILGHHLDHRHHSNTAEALSQLLHASRPVRSELPQRVIIQAVHRCVGFTDDVVHLNILEARFTALALQGVADHHGLGLVDQLPLNCSPFFLYHFLYSSLKSREYKNMASCALHQRNKILAQDVNLALVAAVVCFVWRQASMLRNLACNCCQLHS</sequence>
<dbReference type="RefSeq" id="XP_002955004.1">
    <property type="nucleotide sequence ID" value="XM_002954958.1"/>
</dbReference>
<dbReference type="InParanoid" id="D8U8J6"/>
<evidence type="ECO:0000313" key="3">
    <source>
        <dbReference type="Proteomes" id="UP000001058"/>
    </source>
</evidence>